<organism evidence="3 4">
    <name type="scientific">Undibacterium terreum</name>
    <dbReference type="NCBI Taxonomy" id="1224302"/>
    <lineage>
        <taxon>Bacteria</taxon>
        <taxon>Pseudomonadati</taxon>
        <taxon>Pseudomonadota</taxon>
        <taxon>Betaproteobacteria</taxon>
        <taxon>Burkholderiales</taxon>
        <taxon>Oxalobacteraceae</taxon>
        <taxon>Undibacterium</taxon>
    </lineage>
</organism>
<dbReference type="SUPFAM" id="SSF55785">
    <property type="entry name" value="PYP-like sensor domain (PAS domain)"/>
    <property type="match status" value="1"/>
</dbReference>
<evidence type="ECO:0000313" key="3">
    <source>
        <dbReference type="EMBL" id="GGC86711.1"/>
    </source>
</evidence>
<dbReference type="CDD" id="cd01949">
    <property type="entry name" value="GGDEF"/>
    <property type="match status" value="1"/>
</dbReference>
<dbReference type="CDD" id="cd12915">
    <property type="entry name" value="PDC2_DGC_like"/>
    <property type="match status" value="1"/>
</dbReference>
<sequence>MRKADIRLSLAAYADRFPFLRSSLYLVLVWLLACVLLIFALWMRVSARLEMEQQTLRENSYKEATSFSRIYARQLERSLEQINQITLTLKYYWQDTRGGLRLEKQLGQGLYPSVNLLHVSVVNASGALVTSTLPIPKDSPSIADREYFLLHKNNPATGLIISKPVLGLRLGRVITLFTRRLDAPDGSFAGIIVVAAETAYLASFNDEFALRKSDFFSMVDKEGTSFASQIGKNSNTLQTVFSTSPTFAADDGVLRMPAEKFVDGQARVIAWQKLENYPFLSVVGLSEQEILASYHATEALYYRMAMAGTALLILFACIGAYLSMRLAWRKQREEEVRGTYHLAIDGAREGFYMLRTIYNQQREVQDFFIEDCNGRGAALVGRSKEELIGSRLLQNYTGAFAEQVLTIFRKAMETGFHEDVFRVSPDSQLRAKWIHRRLVRSGTGLAMTLRDISEAKEQELLLSNLANMDALTALPNRYWMMNFLPLAIQRVKNNGSQLALLFVDLDDFKIINDSFGHQAGDLLLQAAALRLKSLIRGSDHVVRLGGDEFTVILEQINDVQDVSHISELIINAMNEPFTLIDGHSHQVHASIGISMSPADGEDAATLLKHADHAMYEAKKNGKGNYRFYQGRG</sequence>
<dbReference type="FunFam" id="3.30.70.270:FF:000001">
    <property type="entry name" value="Diguanylate cyclase domain protein"/>
    <property type="match status" value="1"/>
</dbReference>
<reference evidence="3" key="1">
    <citation type="journal article" date="2014" name="Int. J. Syst. Evol. Microbiol.">
        <title>Complete genome sequence of Corynebacterium casei LMG S-19264T (=DSM 44701T), isolated from a smear-ripened cheese.</title>
        <authorList>
            <consortium name="US DOE Joint Genome Institute (JGI-PGF)"/>
            <person name="Walter F."/>
            <person name="Albersmeier A."/>
            <person name="Kalinowski J."/>
            <person name="Ruckert C."/>
        </authorList>
    </citation>
    <scope>NUCLEOTIDE SEQUENCE</scope>
    <source>
        <strain evidence="3">CGMCC 1.10998</strain>
    </source>
</reference>
<keyword evidence="1" id="KW-0812">Transmembrane</keyword>
<keyword evidence="1" id="KW-1133">Transmembrane helix</keyword>
<accession>A0A916XME3</accession>
<comment type="caution">
    <text evidence="3">The sequence shown here is derived from an EMBL/GenBank/DDBJ whole genome shotgun (WGS) entry which is preliminary data.</text>
</comment>
<feature type="transmembrane region" description="Helical" evidence="1">
    <location>
        <begin position="300"/>
        <end position="322"/>
    </location>
</feature>
<evidence type="ECO:0000259" key="2">
    <source>
        <dbReference type="PROSITE" id="PS50887"/>
    </source>
</evidence>
<keyword evidence="4" id="KW-1185">Reference proteome</keyword>
<dbReference type="InterPro" id="IPR043128">
    <property type="entry name" value="Rev_trsase/Diguanyl_cyclase"/>
</dbReference>
<dbReference type="SUPFAM" id="SSF55073">
    <property type="entry name" value="Nucleotide cyclase"/>
    <property type="match status" value="1"/>
</dbReference>
<dbReference type="NCBIfam" id="TIGR00254">
    <property type="entry name" value="GGDEF"/>
    <property type="match status" value="1"/>
</dbReference>
<name>A0A916XME3_9BURK</name>
<dbReference type="InterPro" id="IPR029787">
    <property type="entry name" value="Nucleotide_cyclase"/>
</dbReference>
<dbReference type="Gene3D" id="3.30.450.20">
    <property type="entry name" value="PAS domain"/>
    <property type="match status" value="3"/>
</dbReference>
<dbReference type="Gene3D" id="3.30.70.270">
    <property type="match status" value="1"/>
</dbReference>
<reference evidence="3" key="2">
    <citation type="submission" date="2020-09" db="EMBL/GenBank/DDBJ databases">
        <authorList>
            <person name="Sun Q."/>
            <person name="Zhou Y."/>
        </authorList>
    </citation>
    <scope>NUCLEOTIDE SEQUENCE</scope>
    <source>
        <strain evidence="3">CGMCC 1.10998</strain>
    </source>
</reference>
<proteinExistence type="predicted"/>
<feature type="transmembrane region" description="Helical" evidence="1">
    <location>
        <begin position="24"/>
        <end position="43"/>
    </location>
</feature>
<dbReference type="SMART" id="SM00267">
    <property type="entry name" value="GGDEF"/>
    <property type="match status" value="1"/>
</dbReference>
<dbReference type="Pfam" id="PF08448">
    <property type="entry name" value="PAS_4"/>
    <property type="match status" value="1"/>
</dbReference>
<dbReference type="PROSITE" id="PS50887">
    <property type="entry name" value="GGDEF"/>
    <property type="match status" value="1"/>
</dbReference>
<dbReference type="PROSITE" id="PS51257">
    <property type="entry name" value="PROKAR_LIPOPROTEIN"/>
    <property type="match status" value="1"/>
</dbReference>
<dbReference type="InterPro" id="IPR013656">
    <property type="entry name" value="PAS_4"/>
</dbReference>
<protein>
    <recommendedName>
        <fullName evidence="2">GGDEF domain-containing protein</fullName>
    </recommendedName>
</protein>
<dbReference type="InterPro" id="IPR000160">
    <property type="entry name" value="GGDEF_dom"/>
</dbReference>
<dbReference type="InterPro" id="IPR052163">
    <property type="entry name" value="DGC-Regulatory_Protein"/>
</dbReference>
<feature type="domain" description="GGDEF" evidence="2">
    <location>
        <begin position="496"/>
        <end position="630"/>
    </location>
</feature>
<dbReference type="AlphaFoldDB" id="A0A916XME3"/>
<dbReference type="InterPro" id="IPR035965">
    <property type="entry name" value="PAS-like_dom_sf"/>
</dbReference>
<gene>
    <name evidence="3" type="ORF">GCM10011396_37530</name>
</gene>
<evidence type="ECO:0000313" key="4">
    <source>
        <dbReference type="Proteomes" id="UP000637423"/>
    </source>
</evidence>
<dbReference type="Proteomes" id="UP000637423">
    <property type="component" value="Unassembled WGS sequence"/>
</dbReference>
<keyword evidence="1" id="KW-0472">Membrane</keyword>
<dbReference type="CDD" id="cd12914">
    <property type="entry name" value="PDC1_DGC_like"/>
    <property type="match status" value="1"/>
</dbReference>
<dbReference type="Pfam" id="PF00990">
    <property type="entry name" value="GGDEF"/>
    <property type="match status" value="1"/>
</dbReference>
<dbReference type="PANTHER" id="PTHR46663">
    <property type="entry name" value="DIGUANYLATE CYCLASE DGCT-RELATED"/>
    <property type="match status" value="1"/>
</dbReference>
<dbReference type="RefSeq" id="WP_188567661.1">
    <property type="nucleotide sequence ID" value="NZ_BMED01000004.1"/>
</dbReference>
<dbReference type="EMBL" id="BMED01000004">
    <property type="protein sequence ID" value="GGC86711.1"/>
    <property type="molecule type" value="Genomic_DNA"/>
</dbReference>
<dbReference type="PANTHER" id="PTHR46663:SF3">
    <property type="entry name" value="SLL0267 PROTEIN"/>
    <property type="match status" value="1"/>
</dbReference>
<dbReference type="GO" id="GO:0003824">
    <property type="term" value="F:catalytic activity"/>
    <property type="evidence" value="ECO:0007669"/>
    <property type="project" value="UniProtKB-ARBA"/>
</dbReference>
<evidence type="ECO:0000256" key="1">
    <source>
        <dbReference type="SAM" id="Phobius"/>
    </source>
</evidence>